<reference evidence="1" key="1">
    <citation type="submission" date="2022-10" db="EMBL/GenBank/DDBJ databases">
        <title>The complete genomes of actinobacterial strains from the NBC collection.</title>
        <authorList>
            <person name="Joergensen T.S."/>
            <person name="Alvarez Arevalo M."/>
            <person name="Sterndorff E.B."/>
            <person name="Faurdal D."/>
            <person name="Vuksanovic O."/>
            <person name="Mourched A.-S."/>
            <person name="Charusanti P."/>
            <person name="Shaw S."/>
            <person name="Blin K."/>
            <person name="Weber T."/>
        </authorList>
    </citation>
    <scope>NUCLEOTIDE SEQUENCE</scope>
    <source>
        <strain evidence="1">NBC_00060</strain>
    </source>
</reference>
<evidence type="ECO:0008006" key="2">
    <source>
        <dbReference type="Google" id="ProtNLM"/>
    </source>
</evidence>
<name>A0AAU2GUI3_9ACTN</name>
<evidence type="ECO:0000313" key="1">
    <source>
        <dbReference type="EMBL" id="WTU38895.1"/>
    </source>
</evidence>
<accession>A0AAU2GUI3</accession>
<organism evidence="1">
    <name type="scientific">Streptomyces sp. NBC_00060</name>
    <dbReference type="NCBI Taxonomy" id="2975636"/>
    <lineage>
        <taxon>Bacteria</taxon>
        <taxon>Bacillati</taxon>
        <taxon>Actinomycetota</taxon>
        <taxon>Actinomycetes</taxon>
        <taxon>Kitasatosporales</taxon>
        <taxon>Streptomycetaceae</taxon>
        <taxon>Streptomyces</taxon>
    </lineage>
</organism>
<dbReference type="AlphaFoldDB" id="A0AAU2GUI3"/>
<sequence length="42" mass="4579">MSLSSKDGSATATVTARVLAEHRGQGFGEQLHTPWIELRLAR</sequence>
<gene>
    <name evidence="1" type="ORF">OHV25_04565</name>
</gene>
<protein>
    <recommendedName>
        <fullName evidence="2">GNAT family N-acetyltransferase</fullName>
    </recommendedName>
</protein>
<proteinExistence type="predicted"/>
<dbReference type="EMBL" id="CP108253">
    <property type="protein sequence ID" value="WTU38895.1"/>
    <property type="molecule type" value="Genomic_DNA"/>
</dbReference>